<reference evidence="1" key="1">
    <citation type="submission" date="2020-10" db="EMBL/GenBank/DDBJ databases">
        <title>Genome Sequence of Monilinia vaccinii-corymbosi Sheds Light on Mummy Berry Disease Infection of Blueberry and Mating Type.</title>
        <authorList>
            <person name="Yow A.G."/>
            <person name="Zhang Y."/>
            <person name="Bansal K."/>
            <person name="Eacker S.M."/>
            <person name="Sullivan S."/>
            <person name="Liachko I."/>
            <person name="Cubeta M.A."/>
            <person name="Rollins J.A."/>
            <person name="Ashrafi H."/>
        </authorList>
    </citation>
    <scope>NUCLEOTIDE SEQUENCE</scope>
    <source>
        <strain evidence="1">RL-1</strain>
    </source>
</reference>
<organism evidence="1 2">
    <name type="scientific">Monilinia vaccinii-corymbosi</name>
    <dbReference type="NCBI Taxonomy" id="61207"/>
    <lineage>
        <taxon>Eukaryota</taxon>
        <taxon>Fungi</taxon>
        <taxon>Dikarya</taxon>
        <taxon>Ascomycota</taxon>
        <taxon>Pezizomycotina</taxon>
        <taxon>Leotiomycetes</taxon>
        <taxon>Helotiales</taxon>
        <taxon>Sclerotiniaceae</taxon>
        <taxon>Monilinia</taxon>
    </lineage>
</organism>
<evidence type="ECO:0000313" key="1">
    <source>
        <dbReference type="EMBL" id="QSZ31538.1"/>
    </source>
</evidence>
<proteinExistence type="predicted"/>
<dbReference type="AlphaFoldDB" id="A0A8A3P914"/>
<dbReference type="Proteomes" id="UP000672032">
    <property type="component" value="Chromosome 2"/>
</dbReference>
<accession>A0A8A3P914</accession>
<name>A0A8A3P914_9HELO</name>
<gene>
    <name evidence="1" type="ORF">DSL72_001105</name>
</gene>
<dbReference type="EMBL" id="CP063406">
    <property type="protein sequence ID" value="QSZ31538.1"/>
    <property type="molecule type" value="Genomic_DNA"/>
</dbReference>
<sequence length="97" mass="11058">MYNFREATIQDPSSSEANYLTDLFDGLTIKLTTEGNQDKTMEVQEITEQACHAGRKRKYEECAARAAMVPEKRKRRRIDAGLSVRKFITVLGGWTLT</sequence>
<evidence type="ECO:0000313" key="2">
    <source>
        <dbReference type="Proteomes" id="UP000672032"/>
    </source>
</evidence>
<keyword evidence="2" id="KW-1185">Reference proteome</keyword>
<protein>
    <submittedName>
        <fullName evidence="1">Uncharacterized protein</fullName>
    </submittedName>
</protein>